<feature type="domain" description="EGF-like" evidence="5">
    <location>
        <begin position="1104"/>
        <end position="1139"/>
    </location>
</feature>
<dbReference type="SMART" id="SM00181">
    <property type="entry name" value="EGF"/>
    <property type="match status" value="7"/>
</dbReference>
<evidence type="ECO:0000256" key="3">
    <source>
        <dbReference type="ARBA" id="ARBA00023157"/>
    </source>
</evidence>
<dbReference type="InterPro" id="IPR006212">
    <property type="entry name" value="Furin_repeat"/>
</dbReference>
<feature type="domain" description="EGF-like" evidence="5">
    <location>
        <begin position="714"/>
        <end position="756"/>
    </location>
</feature>
<evidence type="ECO:0000313" key="7">
    <source>
        <dbReference type="Proteomes" id="UP000692954"/>
    </source>
</evidence>
<feature type="signal peptide" evidence="4">
    <location>
        <begin position="1"/>
        <end position="18"/>
    </location>
</feature>
<dbReference type="InterPro" id="IPR000742">
    <property type="entry name" value="EGF"/>
</dbReference>
<dbReference type="OrthoDB" id="308396at2759"/>
<accession>A0A8S1RQ44</accession>
<feature type="domain" description="EGF-like" evidence="5">
    <location>
        <begin position="1166"/>
        <end position="1200"/>
    </location>
</feature>
<dbReference type="SMART" id="SM00261">
    <property type="entry name" value="FU"/>
    <property type="match status" value="11"/>
</dbReference>
<evidence type="ECO:0000313" key="6">
    <source>
        <dbReference type="EMBL" id="CAD8128985.1"/>
    </source>
</evidence>
<evidence type="ECO:0000259" key="5">
    <source>
        <dbReference type="SMART" id="SM00181"/>
    </source>
</evidence>
<evidence type="ECO:0000256" key="2">
    <source>
        <dbReference type="ARBA" id="ARBA00022737"/>
    </source>
</evidence>
<feature type="domain" description="EGF-like" evidence="5">
    <location>
        <begin position="764"/>
        <end position="805"/>
    </location>
</feature>
<dbReference type="CDD" id="cd00064">
    <property type="entry name" value="FU"/>
    <property type="match status" value="2"/>
</dbReference>
<dbReference type="InterPro" id="IPR011936">
    <property type="entry name" value="Myxo_disulph_rpt"/>
</dbReference>
<dbReference type="PANTHER" id="PTHR38934:SF6">
    <property type="entry name" value="CHROMOSOME UNDETERMINED SCAFFOLD_176, WHOLE GENOME SHOTGUN SEQUENCE"/>
    <property type="match status" value="1"/>
</dbReference>
<feature type="domain" description="EGF-like" evidence="5">
    <location>
        <begin position="400"/>
        <end position="430"/>
    </location>
</feature>
<dbReference type="PANTHER" id="PTHR38934">
    <property type="entry name" value="HYPHALLY REGULATED CELL WALL PROTEIN 1"/>
    <property type="match status" value="1"/>
</dbReference>
<reference evidence="6" key="1">
    <citation type="submission" date="2021-01" db="EMBL/GenBank/DDBJ databases">
        <authorList>
            <consortium name="Genoscope - CEA"/>
            <person name="William W."/>
        </authorList>
    </citation>
    <scope>NUCLEOTIDE SEQUENCE</scope>
</reference>
<proteinExistence type="predicted"/>
<gene>
    <name evidence="6" type="ORF">PSON_ATCC_30995.1.T2020016</name>
</gene>
<feature type="domain" description="EGF-like" evidence="5">
    <location>
        <begin position="864"/>
        <end position="896"/>
    </location>
</feature>
<dbReference type="Pfam" id="PF13948">
    <property type="entry name" value="DUF4215"/>
    <property type="match status" value="7"/>
</dbReference>
<comment type="caution">
    <text evidence="6">The sequence shown here is derived from an EMBL/GenBank/DDBJ whole genome shotgun (WGS) entry which is preliminary data.</text>
</comment>
<keyword evidence="3" id="KW-1015">Disulfide bond</keyword>
<feature type="chain" id="PRO_5035761756" description="EGF-like domain-containing protein" evidence="4">
    <location>
        <begin position="19"/>
        <end position="1522"/>
    </location>
</feature>
<dbReference type="NCBIfam" id="TIGR02232">
    <property type="entry name" value="myxo_disulf_rpt"/>
    <property type="match status" value="5"/>
</dbReference>
<keyword evidence="2" id="KW-0677">Repeat</keyword>
<protein>
    <recommendedName>
        <fullName evidence="5">EGF-like domain-containing protein</fullName>
    </recommendedName>
</protein>
<name>A0A8S1RQ44_9CILI</name>
<sequence>MSVSIIFIIVTLIDTSNTQWTSRYSNLYRDVKFTELNSADYLIFQDKSANFITCTTPPISYFTLNSTYPSAYDYIASYNNNTFFSVDLYFQGTWTSQIVNITVYQFSYLYNYTSPTNYSMQTGFCDDIAYEVRTINFLIQQNITQDYLNFKSLNTNDGQVSIRNIYISQLVCYPSCKQCTGPKSNQCTSCYYGLPTNNICPPCPSNQYYEKFFGCRDICSIYSPLYSNGFCQSFPSYSQSFISEYNTQFLFNIYDPLYVDTSPNLISYYYNIYGVFKFNSGISRFIQTLFAYSNSLYQCGFNIRITTFNDIPLDCGIQFLINNTYIGSIYRNGSGIQTHKMKIYSITSQSTYLNYTLNKYYSLITYVDLPKSPFIFSAKGNYSDNTAGWGFSYLTITSGYCPIYCEFCEVSFKCKTCQRGYYLYMDNTCIGSCSQPYQKLNGSYCLNFQKETPYSEYLSEDFINFAHDPEQYQEYKLISQNGTNFLKGLDIFYSNLYWANLLQKRIFGGPLIWAQAKFQRTHNVDDPHHSITIAFYILFGPEFPSDGQFIYTIENNPSVSLSTQNFNNSYSNGVKWGKVYERINHNTSTLIINWECFGPNNEPVKAYCGFYNYYIVVHKCQPYCLECSNETTCLQWNSDYDENIVKFSQEECQNNYYFDKDSYRCLNCPQSCLTCTSKIDCQTCQSTYIQTKLGCVCKLNQYEDSNQCFDCPIECNQCLSSTNCIECLITNNRQLKNQQCVCIDGYYPVQSNPQCKKCHLFCKTCKGPTSDDCLTCNNIVNIENVGTICRCQPGSFYQAQINSCSQCHSSCKTCFQGTDNSCITCDSTLNRILKGLKCSCAPGYHELNSMCTNCPDLEDVLLPSCYKLCINNQYLWHTNVCNSCNTGFELISGECQPICGDLQILGYEQCEDNNTILDDLCYNCQFQCPIHCLTCDESTHIPCPDVCGDGLITGMEECEDGNNIEYDGCFDCKYQCQPQCTKCIKGECFECNTGGWQVDTAVQPWICQERCGDQIVVGSEQCDDGNTSDTDGCKDCKYFCRIGCSSCDYTTNTCLSCELPGFVPEKYYCRNICGDGLIVTDPYGFYSEQCEDANKVNNDGCNNQCKFQCQPSSICKSCIDNRCEECAQGYLLSNQKICISICGDQIKVPDEQCEDGLILPYKGCQNCKAKCQSSCINCDNKGLGCLDCKTGYQTIDNQCYSICGDQIITEDEECDDGNLIFGDGCHQCSFSCPISCSNCYKGVCHDCQEGYQFFKYACFEIYDSYRDPRCNSECLNCSKPSSLFNDNTSQGCQVCKNGFLNIKNTCYPICGDKLIVADEECDDGNLIFEDGCHACSQICPSTCQKCLEGFCQSCLEDQFLYKNQCFNLQENPNLKESTNFQFSALKITQSFKAISVETSQIQIKIFEFHQQVYDQVGYKVEVIDESFQYVSIEINIQCQKNKKVRSQFINSNYKKGNLNREKIIFYQCHQRVDHLIVYSFKLNKIVLKDEIILIQIFKDELKLSALFEQSPLKLLQIRFVDV</sequence>
<keyword evidence="7" id="KW-1185">Reference proteome</keyword>
<dbReference type="Proteomes" id="UP000692954">
    <property type="component" value="Unassembled WGS sequence"/>
</dbReference>
<feature type="domain" description="EGF-like" evidence="5">
    <location>
        <begin position="806"/>
        <end position="852"/>
    </location>
</feature>
<keyword evidence="1 4" id="KW-0732">Signal</keyword>
<organism evidence="6 7">
    <name type="scientific">Paramecium sonneborni</name>
    <dbReference type="NCBI Taxonomy" id="65129"/>
    <lineage>
        <taxon>Eukaryota</taxon>
        <taxon>Sar</taxon>
        <taxon>Alveolata</taxon>
        <taxon>Ciliophora</taxon>
        <taxon>Intramacronucleata</taxon>
        <taxon>Oligohymenophorea</taxon>
        <taxon>Peniculida</taxon>
        <taxon>Parameciidae</taxon>
        <taxon>Paramecium</taxon>
    </lineage>
</organism>
<evidence type="ECO:0000256" key="4">
    <source>
        <dbReference type="SAM" id="SignalP"/>
    </source>
</evidence>
<dbReference type="EMBL" id="CAJJDN010000202">
    <property type="protein sequence ID" value="CAD8128985.1"/>
    <property type="molecule type" value="Genomic_DNA"/>
</dbReference>
<evidence type="ECO:0000256" key="1">
    <source>
        <dbReference type="ARBA" id="ARBA00022729"/>
    </source>
</evidence>